<sequence length="81" mass="9159">MAKSLVENLWITLTVLIPGIIFYTIFRVLTLVLEINIPFLTYVDTSDTLFIGVIISLGFIIQLFGIAIESLAIKTDIYKHK</sequence>
<evidence type="ECO:0000313" key="3">
    <source>
        <dbReference type="Proteomes" id="UP001185015"/>
    </source>
</evidence>
<protein>
    <submittedName>
        <fullName evidence="2">Uncharacterized protein</fullName>
    </submittedName>
</protein>
<comment type="caution">
    <text evidence="2">The sequence shown here is derived from an EMBL/GenBank/DDBJ whole genome shotgun (WGS) entry which is preliminary data.</text>
</comment>
<dbReference type="EMBL" id="JAVDQI010000001">
    <property type="protein sequence ID" value="MDR6221919.1"/>
    <property type="molecule type" value="Genomic_DNA"/>
</dbReference>
<accession>A0AA90TYI9</accession>
<dbReference type="RefSeq" id="WP_270096275.1">
    <property type="nucleotide sequence ID" value="NZ_JAQFFK010000003.1"/>
</dbReference>
<name>A0AA90TYI9_9EURY</name>
<evidence type="ECO:0000313" key="2">
    <source>
        <dbReference type="EMBL" id="MDR6221919.1"/>
    </source>
</evidence>
<dbReference type="Proteomes" id="UP001185015">
    <property type="component" value="Unassembled WGS sequence"/>
</dbReference>
<keyword evidence="1" id="KW-0472">Membrane</keyword>
<keyword evidence="3" id="KW-1185">Reference proteome</keyword>
<proteinExistence type="predicted"/>
<dbReference type="AlphaFoldDB" id="A0AA90TYI9"/>
<keyword evidence="1" id="KW-0812">Transmembrane</keyword>
<reference evidence="2 3" key="1">
    <citation type="submission" date="2023-07" db="EMBL/GenBank/DDBJ databases">
        <title>Genomic Encyclopedia of Type Strains, Phase IV (KMG-IV): sequencing the most valuable type-strain genomes for metagenomic binning, comparative biology and taxonomic classification.</title>
        <authorList>
            <person name="Goeker M."/>
        </authorList>
    </citation>
    <scope>NUCLEOTIDE SEQUENCE [LARGE SCALE GENOMIC DNA]</scope>
    <source>
        <strain evidence="2 3">DSM 17273</strain>
    </source>
</reference>
<evidence type="ECO:0000256" key="1">
    <source>
        <dbReference type="SAM" id="Phobius"/>
    </source>
</evidence>
<organism evidence="2 3">
    <name type="scientific">Methanococcoides alaskense</name>
    <dbReference type="NCBI Taxonomy" id="325778"/>
    <lineage>
        <taxon>Archaea</taxon>
        <taxon>Methanobacteriati</taxon>
        <taxon>Methanobacteriota</taxon>
        <taxon>Stenosarchaea group</taxon>
        <taxon>Methanomicrobia</taxon>
        <taxon>Methanosarcinales</taxon>
        <taxon>Methanosarcinaceae</taxon>
        <taxon>Methanococcoides</taxon>
    </lineage>
</organism>
<feature type="transmembrane region" description="Helical" evidence="1">
    <location>
        <begin position="9"/>
        <end position="29"/>
    </location>
</feature>
<gene>
    <name evidence="2" type="ORF">J2750_000351</name>
</gene>
<feature type="transmembrane region" description="Helical" evidence="1">
    <location>
        <begin position="49"/>
        <end position="73"/>
    </location>
</feature>
<keyword evidence="1" id="KW-1133">Transmembrane helix</keyword>